<comment type="caution">
    <text evidence="1">The sequence shown here is derived from an EMBL/GenBank/DDBJ whole genome shotgun (WGS) entry which is preliminary data.</text>
</comment>
<dbReference type="InterPro" id="IPR001852">
    <property type="entry name" value="PdxS/SNZ"/>
</dbReference>
<dbReference type="EMBL" id="BARS01020905">
    <property type="protein sequence ID" value="GAG12523.1"/>
    <property type="molecule type" value="Genomic_DNA"/>
</dbReference>
<evidence type="ECO:0000313" key="1">
    <source>
        <dbReference type="EMBL" id="GAG12523.1"/>
    </source>
</evidence>
<protein>
    <recommendedName>
        <fullName evidence="2">PdxS/SNZ N-terminal domain-containing protein</fullName>
    </recommendedName>
</protein>
<proteinExistence type="predicted"/>
<evidence type="ECO:0008006" key="2">
    <source>
        <dbReference type="Google" id="ProtNLM"/>
    </source>
</evidence>
<dbReference type="Gene3D" id="3.20.20.70">
    <property type="entry name" value="Aldolase class I"/>
    <property type="match status" value="1"/>
</dbReference>
<organism evidence="1">
    <name type="scientific">marine sediment metagenome</name>
    <dbReference type="NCBI Taxonomy" id="412755"/>
    <lineage>
        <taxon>unclassified sequences</taxon>
        <taxon>metagenomes</taxon>
        <taxon>ecological metagenomes</taxon>
    </lineage>
</organism>
<dbReference type="InterPro" id="IPR013785">
    <property type="entry name" value="Aldolase_TIM"/>
</dbReference>
<reference evidence="1" key="1">
    <citation type="journal article" date="2014" name="Front. Microbiol.">
        <title>High frequency of phylogenetically diverse reductive dehalogenase-homologous genes in deep subseafloor sedimentary metagenomes.</title>
        <authorList>
            <person name="Kawai M."/>
            <person name="Futagami T."/>
            <person name="Toyoda A."/>
            <person name="Takaki Y."/>
            <person name="Nishi S."/>
            <person name="Hori S."/>
            <person name="Arai W."/>
            <person name="Tsubouchi T."/>
            <person name="Morono Y."/>
            <person name="Uchiyama I."/>
            <person name="Ito T."/>
            <person name="Fujiyama A."/>
            <person name="Inagaki F."/>
            <person name="Takami H."/>
        </authorList>
    </citation>
    <scope>NUCLEOTIDE SEQUENCE</scope>
    <source>
        <strain evidence="1">Expedition CK06-06</strain>
    </source>
</reference>
<sequence length="54" mass="5910">STNPEVRARAIVKATTHFQDPEIIAEVSKNLGEAMPGLDIKQIPAEELLAPRGW</sequence>
<accession>X0VJ76</accession>
<dbReference type="GO" id="GO:0042823">
    <property type="term" value="P:pyridoxal phosphate biosynthetic process"/>
    <property type="evidence" value="ECO:0007669"/>
    <property type="project" value="InterPro"/>
</dbReference>
<dbReference type="AlphaFoldDB" id="X0VJ76"/>
<gene>
    <name evidence="1" type="ORF">S01H1_33659</name>
</gene>
<name>X0VJ76_9ZZZZ</name>
<dbReference type="PROSITE" id="PS51129">
    <property type="entry name" value="PDXS_SNZ_2"/>
    <property type="match status" value="1"/>
</dbReference>
<feature type="non-terminal residue" evidence="1">
    <location>
        <position position="1"/>
    </location>
</feature>